<gene>
    <name evidence="6" type="ORF">KC19_12G019900</name>
</gene>
<dbReference type="AlphaFoldDB" id="A0A8T0G8E6"/>
<dbReference type="SUPFAM" id="SSF56112">
    <property type="entry name" value="Protein kinase-like (PK-like)"/>
    <property type="match status" value="1"/>
</dbReference>
<dbReference type="InterPro" id="IPR008271">
    <property type="entry name" value="Ser/Thr_kinase_AS"/>
</dbReference>
<keyword evidence="7" id="KW-1185">Reference proteome</keyword>
<keyword evidence="4" id="KW-0067">ATP-binding</keyword>
<organism evidence="6 7">
    <name type="scientific">Ceratodon purpureus</name>
    <name type="common">Fire moss</name>
    <name type="synonym">Dicranum purpureum</name>
    <dbReference type="NCBI Taxonomy" id="3225"/>
    <lineage>
        <taxon>Eukaryota</taxon>
        <taxon>Viridiplantae</taxon>
        <taxon>Streptophyta</taxon>
        <taxon>Embryophyta</taxon>
        <taxon>Bryophyta</taxon>
        <taxon>Bryophytina</taxon>
        <taxon>Bryopsida</taxon>
        <taxon>Dicranidae</taxon>
        <taxon>Pseudoditrichales</taxon>
        <taxon>Ditrichaceae</taxon>
        <taxon>Ceratodon</taxon>
    </lineage>
</organism>
<dbReference type="InterPro" id="IPR051681">
    <property type="entry name" value="Ser/Thr_Kinases-Pseudokinases"/>
</dbReference>
<evidence type="ECO:0000313" key="7">
    <source>
        <dbReference type="Proteomes" id="UP000822688"/>
    </source>
</evidence>
<evidence type="ECO:0000256" key="2">
    <source>
        <dbReference type="ARBA" id="ARBA00022741"/>
    </source>
</evidence>
<dbReference type="Proteomes" id="UP000822688">
    <property type="component" value="Chromosome 12"/>
</dbReference>
<reference evidence="6" key="1">
    <citation type="submission" date="2020-06" db="EMBL/GenBank/DDBJ databases">
        <title>WGS assembly of Ceratodon purpureus strain R40.</title>
        <authorList>
            <person name="Carey S.B."/>
            <person name="Jenkins J."/>
            <person name="Shu S."/>
            <person name="Lovell J.T."/>
            <person name="Sreedasyam A."/>
            <person name="Maumus F."/>
            <person name="Tiley G.P."/>
            <person name="Fernandez-Pozo N."/>
            <person name="Barry K."/>
            <person name="Chen C."/>
            <person name="Wang M."/>
            <person name="Lipzen A."/>
            <person name="Daum C."/>
            <person name="Saski C.A."/>
            <person name="Payton A.C."/>
            <person name="Mcbreen J.C."/>
            <person name="Conrad R.E."/>
            <person name="Kollar L.M."/>
            <person name="Olsson S."/>
            <person name="Huttunen S."/>
            <person name="Landis J.B."/>
            <person name="Wickett N.J."/>
            <person name="Johnson M.G."/>
            <person name="Rensing S.A."/>
            <person name="Grimwood J."/>
            <person name="Schmutz J."/>
            <person name="Mcdaniel S.F."/>
        </authorList>
    </citation>
    <scope>NUCLEOTIDE SEQUENCE</scope>
    <source>
        <strain evidence="6">R40</strain>
    </source>
</reference>
<keyword evidence="3" id="KW-0418">Kinase</keyword>
<evidence type="ECO:0000256" key="4">
    <source>
        <dbReference type="ARBA" id="ARBA00022840"/>
    </source>
</evidence>
<comment type="caution">
    <text evidence="6">The sequence shown here is derived from an EMBL/GenBank/DDBJ whole genome shotgun (WGS) entry which is preliminary data.</text>
</comment>
<dbReference type="PROSITE" id="PS00108">
    <property type="entry name" value="PROTEIN_KINASE_ST"/>
    <property type="match status" value="1"/>
</dbReference>
<dbReference type="InterPro" id="IPR000719">
    <property type="entry name" value="Prot_kinase_dom"/>
</dbReference>
<keyword evidence="1" id="KW-0808">Transferase</keyword>
<dbReference type="GO" id="GO:0004674">
    <property type="term" value="F:protein serine/threonine kinase activity"/>
    <property type="evidence" value="ECO:0007669"/>
    <property type="project" value="TreeGrafter"/>
</dbReference>
<keyword evidence="2" id="KW-0547">Nucleotide-binding</keyword>
<dbReference type="GO" id="GO:0005524">
    <property type="term" value="F:ATP binding"/>
    <property type="evidence" value="ECO:0007669"/>
    <property type="project" value="UniProtKB-KW"/>
</dbReference>
<evidence type="ECO:0000256" key="1">
    <source>
        <dbReference type="ARBA" id="ARBA00022679"/>
    </source>
</evidence>
<dbReference type="SMART" id="SM00220">
    <property type="entry name" value="S_TKc"/>
    <property type="match status" value="1"/>
</dbReference>
<dbReference type="Gene3D" id="1.10.510.10">
    <property type="entry name" value="Transferase(Phosphotransferase) domain 1"/>
    <property type="match status" value="1"/>
</dbReference>
<dbReference type="Pfam" id="PF00069">
    <property type="entry name" value="Pkinase"/>
    <property type="match status" value="1"/>
</dbReference>
<evidence type="ECO:0000259" key="5">
    <source>
        <dbReference type="PROSITE" id="PS50011"/>
    </source>
</evidence>
<dbReference type="PROSITE" id="PS50011">
    <property type="entry name" value="PROTEIN_KINASE_DOM"/>
    <property type="match status" value="1"/>
</dbReference>
<dbReference type="PANTHER" id="PTHR44329:SF288">
    <property type="entry name" value="MITOGEN-ACTIVATED PROTEIN KINASE KINASE KINASE 20"/>
    <property type="match status" value="1"/>
</dbReference>
<dbReference type="PANTHER" id="PTHR44329">
    <property type="entry name" value="SERINE/THREONINE-PROTEIN KINASE TNNI3K-RELATED"/>
    <property type="match status" value="1"/>
</dbReference>
<dbReference type="EMBL" id="CM026433">
    <property type="protein sequence ID" value="KAG0553552.1"/>
    <property type="molecule type" value="Genomic_DNA"/>
</dbReference>
<sequence>MIELLELAQGPRNSSHLAEKDRPHRVKLRCAELPIVADCSEFDESKFIRLFSRTLPDLKDGQLSFLRNLCYVAHRSEEFFYSIPTDQWVQTIITYDTAIEKLFSPKSIVEECSRLIFIRSNILPCDPFWTKLQAIRDGACQSSVHYPCSVLREGGNILMQKVSEDKKKGGESEICQHGSEHYPSRLLWESEANDEVQKEVKTLKELARGSDGVLWLVTWRGGMFVKKDSREQINSNPRDTPDIEVTVVETLSHPHIVYSFGVSYSVVNRSLFMEYMQYDLFHFIVQRVRTTGDNKPPFLHQDAVGILLQLAKAMAHMHEKNVIHGDLKSQNILINEVLISEGVTHYLVKVADFGSAQFVSSDSESTGFRLEAATTKYAAPEALKMRKDKNAVTFSPKALDVYGFGIVAFEVLTGEKLYRNKSQSEMTKGVIHDGLRPPLRTECGKDNFLQNGQLISLIESCWHGEPKKRPSFLEIADVLDSVTLQILEATPGSNDRYPPPIQENITSDALHGQVPRPSRLHKHPEEFPRKLLRPFSCLSGGKVL</sequence>
<evidence type="ECO:0000313" key="6">
    <source>
        <dbReference type="EMBL" id="KAG0553552.1"/>
    </source>
</evidence>
<evidence type="ECO:0000256" key="3">
    <source>
        <dbReference type="ARBA" id="ARBA00022777"/>
    </source>
</evidence>
<protein>
    <recommendedName>
        <fullName evidence="5">Protein kinase domain-containing protein</fullName>
    </recommendedName>
</protein>
<proteinExistence type="predicted"/>
<dbReference type="InterPro" id="IPR011009">
    <property type="entry name" value="Kinase-like_dom_sf"/>
</dbReference>
<accession>A0A8T0G8E6</accession>
<feature type="domain" description="Protein kinase" evidence="5">
    <location>
        <begin position="200"/>
        <end position="484"/>
    </location>
</feature>
<name>A0A8T0G8E6_CERPU</name>